<sequence>MENLKILIVEDEPMIAESLAEMLELMDHTVLSVAESGEEAVMQLMEHEPDLMLLDIQLRGKMDGVELARLIRQKYHLPFIFTTAYADEETLNRAKAEGPYGYIVKPYGVKDIMAAIEVAMSNYRLFQEIQGKEPVAPMLLNDHLYLKVDQRLVKIRQGDIAYAEAKGDYVLIKTLNESFIIYSTLKKVVDKLEAPNFLQVHRSFLVNLDHIQDIEETTVSIIGKVIPVSRANRSELLSRIRTL</sequence>
<dbReference type="InterPro" id="IPR050595">
    <property type="entry name" value="Bact_response_regulator"/>
</dbReference>
<dbReference type="AlphaFoldDB" id="A0A7H0VDV0"/>
<dbReference type="Gene3D" id="3.40.50.2300">
    <property type="match status" value="1"/>
</dbReference>
<dbReference type="Proteomes" id="UP000516305">
    <property type="component" value="Chromosome"/>
</dbReference>
<dbReference type="InterPro" id="IPR011006">
    <property type="entry name" value="CheY-like_superfamily"/>
</dbReference>
<keyword evidence="6" id="KW-1185">Reference proteome</keyword>
<dbReference type="PROSITE" id="PS50930">
    <property type="entry name" value="HTH_LYTTR"/>
    <property type="match status" value="1"/>
</dbReference>
<dbReference type="GO" id="GO:0003677">
    <property type="term" value="F:DNA binding"/>
    <property type="evidence" value="ECO:0007669"/>
    <property type="project" value="InterPro"/>
</dbReference>
<feature type="domain" description="HTH LytTR-type" evidence="4">
    <location>
        <begin position="144"/>
        <end position="242"/>
    </location>
</feature>
<dbReference type="CDD" id="cd17534">
    <property type="entry name" value="REC_DC-like"/>
    <property type="match status" value="1"/>
</dbReference>
<dbReference type="SMART" id="SM00448">
    <property type="entry name" value="REC"/>
    <property type="match status" value="1"/>
</dbReference>
<dbReference type="PANTHER" id="PTHR44591">
    <property type="entry name" value="STRESS RESPONSE REGULATOR PROTEIN 1"/>
    <property type="match status" value="1"/>
</dbReference>
<dbReference type="GO" id="GO:0000160">
    <property type="term" value="P:phosphorelay signal transduction system"/>
    <property type="evidence" value="ECO:0007669"/>
    <property type="project" value="InterPro"/>
</dbReference>
<dbReference type="KEGG" id="chyd:H4K34_16200"/>
<dbReference type="SMART" id="SM00850">
    <property type="entry name" value="LytTR"/>
    <property type="match status" value="1"/>
</dbReference>
<evidence type="ECO:0000259" key="4">
    <source>
        <dbReference type="PROSITE" id="PS50930"/>
    </source>
</evidence>
<dbReference type="Pfam" id="PF04397">
    <property type="entry name" value="LytTR"/>
    <property type="match status" value="1"/>
</dbReference>
<organism evidence="5 6">
    <name type="scientific">Croceimicrobium hydrocarbonivorans</name>
    <dbReference type="NCBI Taxonomy" id="2761580"/>
    <lineage>
        <taxon>Bacteria</taxon>
        <taxon>Pseudomonadati</taxon>
        <taxon>Bacteroidota</taxon>
        <taxon>Flavobacteriia</taxon>
        <taxon>Flavobacteriales</taxon>
        <taxon>Owenweeksiaceae</taxon>
        <taxon>Croceimicrobium</taxon>
    </lineage>
</organism>
<dbReference type="Gene3D" id="2.40.50.1020">
    <property type="entry name" value="LytTr DNA-binding domain"/>
    <property type="match status" value="1"/>
</dbReference>
<reference evidence="5 6" key="1">
    <citation type="submission" date="2020-08" db="EMBL/GenBank/DDBJ databases">
        <title>Croceimicrobium hydrocarbonivorans gen. nov., sp. nov., a novel marine bacterium isolated from a bacterial consortium that degrades polyethylene terephthalate.</title>
        <authorList>
            <person name="Liu R."/>
        </authorList>
    </citation>
    <scope>NUCLEOTIDE SEQUENCE [LARGE SCALE GENOMIC DNA]</scope>
    <source>
        <strain evidence="5 6">A20-9</strain>
    </source>
</reference>
<evidence type="ECO:0000313" key="6">
    <source>
        <dbReference type="Proteomes" id="UP000516305"/>
    </source>
</evidence>
<dbReference type="PANTHER" id="PTHR44591:SF3">
    <property type="entry name" value="RESPONSE REGULATORY DOMAIN-CONTAINING PROTEIN"/>
    <property type="match status" value="1"/>
</dbReference>
<protein>
    <submittedName>
        <fullName evidence="5">Response regulator</fullName>
    </submittedName>
</protein>
<name>A0A7H0VDV0_9FLAO</name>
<dbReference type="InterPro" id="IPR007492">
    <property type="entry name" value="LytTR_DNA-bd_dom"/>
</dbReference>
<evidence type="ECO:0000259" key="3">
    <source>
        <dbReference type="PROSITE" id="PS50110"/>
    </source>
</evidence>
<dbReference type="EMBL" id="CP060139">
    <property type="protein sequence ID" value="QNR23898.1"/>
    <property type="molecule type" value="Genomic_DNA"/>
</dbReference>
<dbReference type="Pfam" id="PF00072">
    <property type="entry name" value="Response_reg"/>
    <property type="match status" value="1"/>
</dbReference>
<accession>A0A7H0VDV0</accession>
<feature type="modified residue" description="4-aspartylphosphate" evidence="2">
    <location>
        <position position="55"/>
    </location>
</feature>
<keyword evidence="1 2" id="KW-0597">Phosphoprotein</keyword>
<dbReference type="PROSITE" id="PS50110">
    <property type="entry name" value="RESPONSE_REGULATORY"/>
    <property type="match status" value="1"/>
</dbReference>
<evidence type="ECO:0000313" key="5">
    <source>
        <dbReference type="EMBL" id="QNR23898.1"/>
    </source>
</evidence>
<evidence type="ECO:0000256" key="2">
    <source>
        <dbReference type="PROSITE-ProRule" id="PRU00169"/>
    </source>
</evidence>
<proteinExistence type="predicted"/>
<dbReference type="InterPro" id="IPR001789">
    <property type="entry name" value="Sig_transdc_resp-reg_receiver"/>
</dbReference>
<dbReference type="RefSeq" id="WP_210758434.1">
    <property type="nucleotide sequence ID" value="NZ_CP060139.1"/>
</dbReference>
<gene>
    <name evidence="5" type="ORF">H4K34_16200</name>
</gene>
<feature type="domain" description="Response regulatory" evidence="3">
    <location>
        <begin position="5"/>
        <end position="120"/>
    </location>
</feature>
<evidence type="ECO:0000256" key="1">
    <source>
        <dbReference type="ARBA" id="ARBA00022553"/>
    </source>
</evidence>
<dbReference type="SUPFAM" id="SSF52172">
    <property type="entry name" value="CheY-like"/>
    <property type="match status" value="1"/>
</dbReference>